<evidence type="ECO:0000256" key="8">
    <source>
        <dbReference type="SAM" id="MobiDB-lite"/>
    </source>
</evidence>
<dbReference type="VEuPathDB" id="VectorBase:LLOJ009059"/>
<dbReference type="AlphaFoldDB" id="A0A1B0GKS6"/>
<dbReference type="InterPro" id="IPR013087">
    <property type="entry name" value="Znf_C2H2_type"/>
</dbReference>
<dbReference type="FunFam" id="3.30.160.60:FF:000100">
    <property type="entry name" value="Zinc finger 45-like"/>
    <property type="match status" value="1"/>
</dbReference>
<dbReference type="PANTHER" id="PTHR16515">
    <property type="entry name" value="PR DOMAIN ZINC FINGER PROTEIN"/>
    <property type="match status" value="1"/>
</dbReference>
<keyword evidence="5" id="KW-0862">Zinc</keyword>
<evidence type="ECO:0000256" key="6">
    <source>
        <dbReference type="ARBA" id="ARBA00023242"/>
    </source>
</evidence>
<dbReference type="Gene3D" id="3.30.160.60">
    <property type="entry name" value="Classic Zinc Finger"/>
    <property type="match status" value="2"/>
</dbReference>
<dbReference type="EMBL" id="AJWK01030963">
    <property type="status" value="NOT_ANNOTATED_CDS"/>
    <property type="molecule type" value="Genomic_DNA"/>
</dbReference>
<organism evidence="10 11">
    <name type="scientific">Lutzomyia longipalpis</name>
    <name type="common">Sand fly</name>
    <dbReference type="NCBI Taxonomy" id="7200"/>
    <lineage>
        <taxon>Eukaryota</taxon>
        <taxon>Metazoa</taxon>
        <taxon>Ecdysozoa</taxon>
        <taxon>Arthropoda</taxon>
        <taxon>Hexapoda</taxon>
        <taxon>Insecta</taxon>
        <taxon>Pterygota</taxon>
        <taxon>Neoptera</taxon>
        <taxon>Endopterygota</taxon>
        <taxon>Diptera</taxon>
        <taxon>Nematocera</taxon>
        <taxon>Psychodoidea</taxon>
        <taxon>Psychodidae</taxon>
        <taxon>Lutzomyia</taxon>
        <taxon>Lutzomyia</taxon>
    </lineage>
</organism>
<dbReference type="VEuPathDB" id="VectorBase:LLONM1_008893"/>
<dbReference type="GO" id="GO:0010468">
    <property type="term" value="P:regulation of gene expression"/>
    <property type="evidence" value="ECO:0007669"/>
    <property type="project" value="TreeGrafter"/>
</dbReference>
<comment type="subcellular location">
    <subcellularLocation>
        <location evidence="1">Nucleus</location>
    </subcellularLocation>
</comment>
<dbReference type="Pfam" id="PF13894">
    <property type="entry name" value="zf-C2H2_4"/>
    <property type="match status" value="1"/>
</dbReference>
<dbReference type="Pfam" id="PF00096">
    <property type="entry name" value="zf-C2H2"/>
    <property type="match status" value="1"/>
</dbReference>
<dbReference type="PANTHER" id="PTHR16515:SF66">
    <property type="entry name" value="C2H2-TYPE DOMAIN-CONTAINING PROTEIN"/>
    <property type="match status" value="1"/>
</dbReference>
<dbReference type="EnsemblMetazoa" id="LLOJ009059-RA">
    <property type="protein sequence ID" value="LLOJ009059-PA"/>
    <property type="gene ID" value="LLOJ009059"/>
</dbReference>
<dbReference type="GO" id="GO:0048598">
    <property type="term" value="P:embryonic morphogenesis"/>
    <property type="evidence" value="ECO:0007669"/>
    <property type="project" value="UniProtKB-ARBA"/>
</dbReference>
<evidence type="ECO:0000313" key="10">
    <source>
        <dbReference type="EnsemblMetazoa" id="LLOJ009059-PA"/>
    </source>
</evidence>
<protein>
    <recommendedName>
        <fullName evidence="9">C2H2-type domain-containing protein</fullName>
    </recommendedName>
</protein>
<dbReference type="GO" id="GO:0008270">
    <property type="term" value="F:zinc ion binding"/>
    <property type="evidence" value="ECO:0007669"/>
    <property type="project" value="UniProtKB-KW"/>
</dbReference>
<keyword evidence="4 7" id="KW-0863">Zinc-finger</keyword>
<feature type="domain" description="C2H2-type" evidence="9">
    <location>
        <begin position="116"/>
        <end position="143"/>
    </location>
</feature>
<feature type="domain" description="C2H2-type" evidence="9">
    <location>
        <begin position="59"/>
        <end position="86"/>
    </location>
</feature>
<name>A0A1B0GKS6_LUTLO</name>
<evidence type="ECO:0000256" key="4">
    <source>
        <dbReference type="ARBA" id="ARBA00022771"/>
    </source>
</evidence>
<feature type="compositionally biased region" description="Polar residues" evidence="8">
    <location>
        <begin position="162"/>
        <end position="171"/>
    </location>
</feature>
<accession>A0A1B0GKS6</accession>
<evidence type="ECO:0000313" key="11">
    <source>
        <dbReference type="Proteomes" id="UP000092461"/>
    </source>
</evidence>
<evidence type="ECO:0000256" key="3">
    <source>
        <dbReference type="ARBA" id="ARBA00022737"/>
    </source>
</evidence>
<dbReference type="GO" id="GO:0048729">
    <property type="term" value="P:tissue morphogenesis"/>
    <property type="evidence" value="ECO:0007669"/>
    <property type="project" value="UniProtKB-ARBA"/>
</dbReference>
<evidence type="ECO:0000256" key="5">
    <source>
        <dbReference type="ARBA" id="ARBA00022833"/>
    </source>
</evidence>
<keyword evidence="6" id="KW-0539">Nucleus</keyword>
<dbReference type="PROSITE" id="PS00028">
    <property type="entry name" value="ZINC_FINGER_C2H2_1"/>
    <property type="match status" value="3"/>
</dbReference>
<dbReference type="PROSITE" id="PS50157">
    <property type="entry name" value="ZINC_FINGER_C2H2_2"/>
    <property type="match status" value="3"/>
</dbReference>
<evidence type="ECO:0000256" key="7">
    <source>
        <dbReference type="PROSITE-ProRule" id="PRU00042"/>
    </source>
</evidence>
<dbReference type="SUPFAM" id="SSF57667">
    <property type="entry name" value="beta-beta-alpha zinc fingers"/>
    <property type="match status" value="2"/>
</dbReference>
<keyword evidence="2" id="KW-0479">Metal-binding</keyword>
<keyword evidence="11" id="KW-1185">Reference proteome</keyword>
<sequence>MEIKTENDNLLDYSIVKSEYSLQEIQENNILAAVEVKDENEIKEEPEEMREAEVMGRKYTCKDCGKGFYSKDRYEKHLTVHSNVRKFQCSLCSNSFKLGLSLDQHLRFAHSSERPFSCTVCPGTFKYKQGLMQHMKSHERKLSLGSLRPCLPEKTEGEGITGQISVKSEAN</sequence>
<proteinExistence type="predicted"/>
<feature type="region of interest" description="Disordered" evidence="8">
    <location>
        <begin position="149"/>
        <end position="171"/>
    </location>
</feature>
<dbReference type="GO" id="GO:0005634">
    <property type="term" value="C:nucleus"/>
    <property type="evidence" value="ECO:0007669"/>
    <property type="project" value="UniProtKB-SubCell"/>
</dbReference>
<feature type="domain" description="C2H2-type" evidence="9">
    <location>
        <begin position="87"/>
        <end position="115"/>
    </location>
</feature>
<dbReference type="Proteomes" id="UP000092461">
    <property type="component" value="Unassembled WGS sequence"/>
</dbReference>
<dbReference type="SMART" id="SM00355">
    <property type="entry name" value="ZnF_C2H2"/>
    <property type="match status" value="3"/>
</dbReference>
<reference evidence="10" key="1">
    <citation type="submission" date="2020-05" db="UniProtKB">
        <authorList>
            <consortium name="EnsemblMetazoa"/>
        </authorList>
    </citation>
    <scope>IDENTIFICATION</scope>
    <source>
        <strain evidence="10">Jacobina</strain>
    </source>
</reference>
<dbReference type="InterPro" id="IPR050331">
    <property type="entry name" value="Zinc_finger"/>
</dbReference>
<evidence type="ECO:0000256" key="1">
    <source>
        <dbReference type="ARBA" id="ARBA00004123"/>
    </source>
</evidence>
<keyword evidence="3" id="KW-0677">Repeat</keyword>
<dbReference type="InterPro" id="IPR036236">
    <property type="entry name" value="Znf_C2H2_sf"/>
</dbReference>
<dbReference type="FunFam" id="3.30.160.60:FF:000624">
    <property type="entry name" value="zinc finger protein 697"/>
    <property type="match status" value="1"/>
</dbReference>
<evidence type="ECO:0000256" key="2">
    <source>
        <dbReference type="ARBA" id="ARBA00022723"/>
    </source>
</evidence>
<evidence type="ECO:0000259" key="9">
    <source>
        <dbReference type="PROSITE" id="PS50157"/>
    </source>
</evidence>